<evidence type="ECO:0000313" key="2">
    <source>
        <dbReference type="Proteomes" id="UP001063166"/>
    </source>
</evidence>
<dbReference type="Gene3D" id="3.30.559.10">
    <property type="entry name" value="Chloramphenicol acetyltransferase-like domain"/>
    <property type="match status" value="1"/>
</dbReference>
<dbReference type="Proteomes" id="UP001063166">
    <property type="component" value="Unassembled WGS sequence"/>
</dbReference>
<keyword evidence="2" id="KW-1185">Reference proteome</keyword>
<proteinExistence type="predicted"/>
<gene>
    <name evidence="1" type="ORF">LshimejAT787_0204500</name>
</gene>
<protein>
    <recommendedName>
        <fullName evidence="3">Condensation domain-containing protein</fullName>
    </recommendedName>
</protein>
<dbReference type="OrthoDB" id="3264185at2759"/>
<name>A0A9P3UKU4_LYOSH</name>
<organism evidence="1 2">
    <name type="scientific">Lyophyllum shimeji</name>
    <name type="common">Hon-shimeji</name>
    <name type="synonym">Tricholoma shimeji</name>
    <dbReference type="NCBI Taxonomy" id="47721"/>
    <lineage>
        <taxon>Eukaryota</taxon>
        <taxon>Fungi</taxon>
        <taxon>Dikarya</taxon>
        <taxon>Basidiomycota</taxon>
        <taxon>Agaricomycotina</taxon>
        <taxon>Agaricomycetes</taxon>
        <taxon>Agaricomycetidae</taxon>
        <taxon>Agaricales</taxon>
        <taxon>Tricholomatineae</taxon>
        <taxon>Lyophyllaceae</taxon>
        <taxon>Lyophyllum</taxon>
    </lineage>
</organism>
<reference evidence="1" key="1">
    <citation type="submission" date="2022-07" db="EMBL/GenBank/DDBJ databases">
        <title>The genome of Lyophyllum shimeji provides insight into the initial evolution of ectomycorrhizal fungal genome.</title>
        <authorList>
            <person name="Kobayashi Y."/>
            <person name="Shibata T."/>
            <person name="Hirakawa H."/>
            <person name="Shigenobu S."/>
            <person name="Nishiyama T."/>
            <person name="Yamada A."/>
            <person name="Hasebe M."/>
            <person name="Kawaguchi M."/>
        </authorList>
    </citation>
    <scope>NUCLEOTIDE SEQUENCE</scope>
    <source>
        <strain evidence="1">AT787</strain>
    </source>
</reference>
<dbReference type="InterPro" id="IPR023213">
    <property type="entry name" value="CAT-like_dom_sf"/>
</dbReference>
<sequence>MPAWKLRGDGSVRVYERALGLTELGFYWDSKFNGTADTLQHALVEILDPLNQKTFGADNITLAWQALKQQFPLLGAYLEEQRDGEQISFVVAEDRLQSCGPGEAAFHTVDSLTAAQEFADAVINGERLLSDNLLARIVILFRTDAISHIHLLIHVAHCITDGMANATTLRSFLDILSAPAKGTKWDLEERLALALPSTDLVPGAKLNTARYRWHRAVGQILSAIRMSKITGGHTLPRKYSHLTPYTPARSGNVACSFSPEQSVRIIQNCRANGLTFGNAYPVLAQVALTRVLCRRYIRGDIDREEWEYRKKEPMVTGGPLSIRPYLDREWHQNGGSGNVALAIGFFFMRLPFMPLGSAGNLRPGDSLPSFQDLLSFQRFLLRSRSIKRQSASLMKHPLFLHLSGTRSQASVERLKDVARNWKKKRGEAAVQIPVMKQSPVMAHGGSSLGNIDHLVPRYYPLEPRAASTPRLYLHFSQTRLHCRPAELYLGAATTRQQLHLNVFWDMNVYEEDTIREWLNEVREATEFYLGGEGSIATGKPLAHL</sequence>
<evidence type="ECO:0000313" key="1">
    <source>
        <dbReference type="EMBL" id="GLB34885.1"/>
    </source>
</evidence>
<evidence type="ECO:0008006" key="3">
    <source>
        <dbReference type="Google" id="ProtNLM"/>
    </source>
</evidence>
<comment type="caution">
    <text evidence="1">The sequence shown here is derived from an EMBL/GenBank/DDBJ whole genome shotgun (WGS) entry which is preliminary data.</text>
</comment>
<dbReference type="SUPFAM" id="SSF52777">
    <property type="entry name" value="CoA-dependent acyltransferases"/>
    <property type="match status" value="1"/>
</dbReference>
<dbReference type="EMBL" id="BRPK01000002">
    <property type="protein sequence ID" value="GLB34885.1"/>
    <property type="molecule type" value="Genomic_DNA"/>
</dbReference>
<dbReference type="AlphaFoldDB" id="A0A9P3UKU4"/>
<accession>A0A9P3UKU4</accession>